<name>A0A0H5QDL6_NEIMI</name>
<dbReference type="AlphaFoldDB" id="A0A0H5QDL6"/>
<evidence type="ECO:0000313" key="2">
    <source>
        <dbReference type="Proteomes" id="UP000182715"/>
    </source>
</evidence>
<organism evidence="1 2">
    <name type="scientific">Neisseria meningitidis serogroup B</name>
    <dbReference type="NCBI Taxonomy" id="491"/>
    <lineage>
        <taxon>Bacteria</taxon>
        <taxon>Pseudomonadati</taxon>
        <taxon>Pseudomonadota</taxon>
        <taxon>Betaproteobacteria</taxon>
        <taxon>Neisseriales</taxon>
        <taxon>Neisseriaceae</taxon>
        <taxon>Neisseria</taxon>
    </lineage>
</organism>
<sequence>MRIISFNYIEHDICKQRSQNEENSPPDTEKCRLNRVQTAFF</sequence>
<accession>A0A0H5QDL6</accession>
<protein>
    <submittedName>
        <fullName evidence="1">Uncharacterized protein</fullName>
    </submittedName>
</protein>
<proteinExistence type="predicted"/>
<evidence type="ECO:0000313" key="1">
    <source>
        <dbReference type="EMBL" id="CRZ00039.1"/>
    </source>
</evidence>
<reference evidence="1 2" key="1">
    <citation type="submission" date="2014-11" db="EMBL/GenBank/DDBJ databases">
        <authorList>
            <person name="Diene M.Seydina."/>
        </authorList>
    </citation>
    <scope>NUCLEOTIDE SEQUENCE [LARGE SCALE GENOMIC DNA]</scope>
    <source>
        <strain evidence="1 2">Neisseria meningitidis CHUV</strain>
    </source>
</reference>
<dbReference type="Proteomes" id="UP000182715">
    <property type="component" value="Unassembled WGS sequence"/>
</dbReference>
<dbReference type="EMBL" id="CVTF01000114">
    <property type="protein sequence ID" value="CRZ00039.1"/>
    <property type="molecule type" value="Genomic_DNA"/>
</dbReference>